<evidence type="ECO:0000313" key="3">
    <source>
        <dbReference type="EMBL" id="MCZ4224443.1"/>
    </source>
</evidence>
<comment type="caution">
    <text evidence="3">The sequence shown here is derived from an EMBL/GenBank/DDBJ whole genome shotgun (WGS) entry which is preliminary data.</text>
</comment>
<evidence type="ECO:0000259" key="2">
    <source>
        <dbReference type="Pfam" id="PF06580"/>
    </source>
</evidence>
<keyword evidence="1" id="KW-0472">Membrane</keyword>
<protein>
    <submittedName>
        <fullName evidence="3">Sensor histidine kinase</fullName>
    </submittedName>
</protein>
<sequence>MGYSVKNKKIIASHILFWLSYMVLGALMDFGRNPKHFSINILDMFFTHFPNMVVFYACFFAYTRFLHPTRALYLSLSLLIIYGLAIGLWLSNKFIIAPLIHPNKIGSSAAPFATFRFCIEVFWLFLMYAFFSFGYYYMRKSIRFERKQRLIEKEKHEAEYAFLRSQINPHFLNNTLNFFYAKSIPLSEELSEGIMLLSEIMRYSLEIEKDDKTTLISREIEHIKNVIKINQLRFNNKLQIEFKVNGPTDQVRIIPLILITVVENILKHGNCTDAANPAKVILNIGEDGSISLNTFNTRKKAPKELSSGIGMDNIKKRLLHFYEKGFSLDIHDTEVDYAITLKIEQPATASRFENTIYTKNHPIINRNENFTPPYPIV</sequence>
<keyword evidence="3" id="KW-0808">Transferase</keyword>
<feature type="transmembrane region" description="Helical" evidence="1">
    <location>
        <begin position="71"/>
        <end position="90"/>
    </location>
</feature>
<dbReference type="Proteomes" id="UP001144341">
    <property type="component" value="Unassembled WGS sequence"/>
</dbReference>
<feature type="transmembrane region" description="Helical" evidence="1">
    <location>
        <begin position="37"/>
        <end position="59"/>
    </location>
</feature>
<accession>A0ABT4L304</accession>
<dbReference type="InterPro" id="IPR010559">
    <property type="entry name" value="Sig_transdc_His_kin_internal"/>
</dbReference>
<feature type="domain" description="Signal transduction histidine kinase internal region" evidence="2">
    <location>
        <begin position="158"/>
        <end position="238"/>
    </location>
</feature>
<keyword evidence="4" id="KW-1185">Reference proteome</keyword>
<dbReference type="EMBL" id="JAPWGL010000003">
    <property type="protein sequence ID" value="MCZ4224443.1"/>
    <property type="molecule type" value="Genomic_DNA"/>
</dbReference>
<evidence type="ECO:0000313" key="4">
    <source>
        <dbReference type="Proteomes" id="UP001144341"/>
    </source>
</evidence>
<dbReference type="Gene3D" id="3.30.565.10">
    <property type="entry name" value="Histidine kinase-like ATPase, C-terminal domain"/>
    <property type="match status" value="1"/>
</dbReference>
<gene>
    <name evidence="3" type="ORF">O0931_14105</name>
</gene>
<dbReference type="Pfam" id="PF06580">
    <property type="entry name" value="His_kinase"/>
    <property type="match status" value="1"/>
</dbReference>
<dbReference type="PANTHER" id="PTHR34220">
    <property type="entry name" value="SENSOR HISTIDINE KINASE YPDA"/>
    <property type="match status" value="1"/>
</dbReference>
<proteinExistence type="predicted"/>
<dbReference type="RefSeq" id="WP_269416210.1">
    <property type="nucleotide sequence ID" value="NZ_JAPWGL010000003.1"/>
</dbReference>
<evidence type="ECO:0000256" key="1">
    <source>
        <dbReference type="SAM" id="Phobius"/>
    </source>
</evidence>
<dbReference type="InterPro" id="IPR050640">
    <property type="entry name" value="Bact_2-comp_sensor_kinase"/>
</dbReference>
<dbReference type="PANTHER" id="PTHR34220:SF7">
    <property type="entry name" value="SENSOR HISTIDINE KINASE YPDA"/>
    <property type="match status" value="1"/>
</dbReference>
<feature type="transmembrane region" description="Helical" evidence="1">
    <location>
        <begin position="12"/>
        <end position="31"/>
    </location>
</feature>
<name>A0ABT4L304_9SPHI</name>
<keyword evidence="1" id="KW-1133">Transmembrane helix</keyword>
<reference evidence="3" key="1">
    <citation type="submission" date="2022-12" db="EMBL/GenBank/DDBJ databases">
        <title>Genome sequence of SJ11.</title>
        <authorList>
            <person name="Woo H."/>
        </authorList>
    </citation>
    <scope>NUCLEOTIDE SEQUENCE</scope>
    <source>
        <strain evidence="3">SJ11</strain>
    </source>
</reference>
<keyword evidence="3" id="KW-0418">Kinase</keyword>
<organism evidence="3 4">
    <name type="scientific">Pedobacter rhodius</name>
    <dbReference type="NCBI Taxonomy" id="3004098"/>
    <lineage>
        <taxon>Bacteria</taxon>
        <taxon>Pseudomonadati</taxon>
        <taxon>Bacteroidota</taxon>
        <taxon>Sphingobacteriia</taxon>
        <taxon>Sphingobacteriales</taxon>
        <taxon>Sphingobacteriaceae</taxon>
        <taxon>Pedobacter</taxon>
    </lineage>
</organism>
<dbReference type="InterPro" id="IPR036890">
    <property type="entry name" value="HATPase_C_sf"/>
</dbReference>
<feature type="transmembrane region" description="Helical" evidence="1">
    <location>
        <begin position="110"/>
        <end position="137"/>
    </location>
</feature>
<keyword evidence="1" id="KW-0812">Transmembrane</keyword>
<dbReference type="GO" id="GO:0016301">
    <property type="term" value="F:kinase activity"/>
    <property type="evidence" value="ECO:0007669"/>
    <property type="project" value="UniProtKB-KW"/>
</dbReference>